<feature type="coiled-coil region" evidence="1">
    <location>
        <begin position="12"/>
        <end position="61"/>
    </location>
</feature>
<keyword evidence="1" id="KW-0175">Coiled coil</keyword>
<dbReference type="InterPro" id="IPR041657">
    <property type="entry name" value="HTH_17"/>
</dbReference>
<evidence type="ECO:0000313" key="4">
    <source>
        <dbReference type="Proteomes" id="UP000181790"/>
    </source>
</evidence>
<reference evidence="3 4" key="1">
    <citation type="submission" date="2016-10" db="EMBL/GenBank/DDBJ databases">
        <title>Arsenicibacter rosenii gen. nov., sp. nov., an efficient arsenic-methylating bacterium isolated from an arsenic-contaminated paddy soil.</title>
        <authorList>
            <person name="Huang K."/>
        </authorList>
    </citation>
    <scope>NUCLEOTIDE SEQUENCE [LARGE SCALE GENOMIC DNA]</scope>
    <source>
        <strain evidence="3 4">SM-1</strain>
    </source>
</reference>
<keyword evidence="4" id="KW-1185">Reference proteome</keyword>
<dbReference type="Pfam" id="PF12728">
    <property type="entry name" value="HTH_17"/>
    <property type="match status" value="1"/>
</dbReference>
<protein>
    <recommendedName>
        <fullName evidence="2">Helix-turn-helix domain-containing protein</fullName>
    </recommendedName>
</protein>
<evidence type="ECO:0000256" key="1">
    <source>
        <dbReference type="SAM" id="Coils"/>
    </source>
</evidence>
<accession>A0A1S2VEX4</accession>
<dbReference type="AlphaFoldDB" id="A0A1S2VEX4"/>
<comment type="caution">
    <text evidence="3">The sequence shown here is derived from an EMBL/GenBank/DDBJ whole genome shotgun (WGS) entry which is preliminary data.</text>
</comment>
<name>A0A1S2VEX4_9BACT</name>
<sequence>MQTAILVERSDWEKLNARVEQLENLTNRLKEELPNDAILTVREVAQRLNITEEAVRRARREGRLTGFKINEKEYGFKAFEIARYLNRYNRLSNLNGL</sequence>
<dbReference type="EMBL" id="MORL01000013">
    <property type="protein sequence ID" value="OIN57274.1"/>
    <property type="molecule type" value="Genomic_DNA"/>
</dbReference>
<proteinExistence type="predicted"/>
<evidence type="ECO:0000259" key="2">
    <source>
        <dbReference type="Pfam" id="PF12728"/>
    </source>
</evidence>
<dbReference type="Proteomes" id="UP000181790">
    <property type="component" value="Unassembled WGS sequence"/>
</dbReference>
<organism evidence="3 4">
    <name type="scientific">Arsenicibacter rosenii</name>
    <dbReference type="NCBI Taxonomy" id="1750698"/>
    <lineage>
        <taxon>Bacteria</taxon>
        <taxon>Pseudomonadati</taxon>
        <taxon>Bacteroidota</taxon>
        <taxon>Cytophagia</taxon>
        <taxon>Cytophagales</taxon>
        <taxon>Spirosomataceae</taxon>
        <taxon>Arsenicibacter</taxon>
    </lineage>
</organism>
<dbReference type="RefSeq" id="WP_071504986.1">
    <property type="nucleotide sequence ID" value="NZ_MORL01000013.1"/>
</dbReference>
<gene>
    <name evidence="3" type="ORF">BLX24_20025</name>
</gene>
<evidence type="ECO:0000313" key="3">
    <source>
        <dbReference type="EMBL" id="OIN57274.1"/>
    </source>
</evidence>
<feature type="domain" description="Helix-turn-helix" evidence="2">
    <location>
        <begin position="39"/>
        <end position="87"/>
    </location>
</feature>